<sequence length="1269" mass="147604">MLFNAFTQQYPLSKTLRFELKPIGKTLEYIKAKNFLKKDAALAESYQKIKPILDDYHRDFIGQALKDISLTELSNFQNHYLALKQNKNDNELRKALEKSQEQLRKMIVKQFKKDEKTKALFESLFAKELFGSKKEQGDLAKWVIQKEGRESPKIALIEQFIGFTTYFSGFYENRKNLYSHENKHTAIAYRLIHENLPRFVDNIHTLSHIKNKYADLYQQFNYLDEQVSNSFDDFNIDDLSEIDFYNHLLTQSGITAYNALLGGKTLDNGKKLQGVNEIINLYNQKNKCKVAKLKPLHKQLLSDKQSLSFLPSRFEDDNEVCNAINDFYRGYYEDFTKIQALLNDIQKYDINGIYINQKQLTHISHNIYGHFNLINNALSDYYANQINPEFESKLAKAKTDTARDKLNKEREKFIKSEHSIAVLEQALTQYCQSKDDVEFVSIVDYLSECSINTDDEKLSLIKDIDNKFSTIKGFIEKEYPIGECTFYKHKKSQDIINLKLFLDSVMALVHFIKPLAIGNDAGFNEDKSFYGEFTPLYDDLKQFTSLYNKVRDYVSQKAFNVEKYKLNFDNATLLSGWDLNKEKDNFGIILQKNGNYYLAILDKDHKKVFDQAPVANSQDVYQKMVYKLLPGPNKMLPKVFFAKSNIDDYSPSKDILEKYEQGTHKKGELFNLSDCHRLIDFFKESINKHPEWKEFGFVFSDTSSYNDLSDFYKEIEPQGYKIRFVDIDSTYIDNLVEQGKLYLFQIYNKDFSKNSYGNKNLHTLYFKELFSSDNLQNVIYKLNGEAEIFYRQASLNINDVAKHPAGEVLVMKNPNNANVNKIATHTIYKDKRYTQDKFLLHIPITMNFGVDGVGFKAFNQKVNQTLKNSNNDVHIIGIDRGERHLLYVSVINQKGEIIEQKSLNEIVNTGHNGIELAVNYHTLLDNKEKGRATARVNWGEIENIKELKQGYLSQVVHHISQLMLKYNAIVVLEDLNFGFKRGRFKVEKQVYQNFENALIKKLNYLVFKDKTPNELGGIRNALQLTNKFEDIKDIGKQTGFLFYVPAWNTSKIDPTTGFVNLLPLHYENIDKSKDFFAKFDSIFYNANKDYFEFALDYKKFTDKATGSKTDWVICSHGDVRFAYNNTTKSMEKINVNDCLKALFEKHQINYQSGNDLIDLICQNNSKDLYSSLYYYLKVLVSMRYSNANTDDDFILSPVANKNSEFFDSRKIEALPEKERKLPENSDANGAYHIAKKGLWVLKQIKANDNLDKLNLMISNQEWLKFVQNN</sequence>
<protein>
    <submittedName>
        <fullName evidence="6">Type V CRISPR-associated protein Cas12a/Cpf1</fullName>
    </submittedName>
</protein>
<dbReference type="Pfam" id="PF21918">
    <property type="entry name" value="cas_Cpf1_2nd"/>
    <property type="match status" value="1"/>
</dbReference>
<feature type="domain" description="Cas12a REC2" evidence="4">
    <location>
        <begin position="316"/>
        <end position="555"/>
    </location>
</feature>
<dbReference type="RefSeq" id="WP_407068792.1">
    <property type="nucleotide sequence ID" value="NZ_JBJJXE010000003.1"/>
</dbReference>
<dbReference type="NCBIfam" id="TIGR04330">
    <property type="entry name" value="cas_Cpf1"/>
    <property type="match status" value="2"/>
</dbReference>
<evidence type="ECO:0000259" key="3">
    <source>
        <dbReference type="Pfam" id="PF18516"/>
    </source>
</evidence>
<dbReference type="InterPro" id="IPR053993">
    <property type="entry name" value="Cas12a_PI"/>
</dbReference>
<feature type="domain" description="Cas12a RuvC nuclease" evidence="3">
    <location>
        <begin position="856"/>
        <end position="1268"/>
    </location>
</feature>
<evidence type="ECO:0000259" key="2">
    <source>
        <dbReference type="Pfam" id="PF18510"/>
    </source>
</evidence>
<organism evidence="6 7">
    <name type="scientific">Moraxella oculi</name>
    <dbReference type="NCBI Taxonomy" id="2940516"/>
    <lineage>
        <taxon>Bacteria</taxon>
        <taxon>Pseudomonadati</taxon>
        <taxon>Pseudomonadota</taxon>
        <taxon>Gammaproteobacteria</taxon>
        <taxon>Moraxellales</taxon>
        <taxon>Moraxellaceae</taxon>
        <taxon>Moraxella</taxon>
    </lineage>
</organism>
<evidence type="ECO:0000259" key="5">
    <source>
        <dbReference type="Pfam" id="PF22222"/>
    </source>
</evidence>
<dbReference type="InterPro" id="IPR040852">
    <property type="entry name" value="RuvC_1"/>
</dbReference>
<dbReference type="Pfam" id="PF18510">
    <property type="entry name" value="NUC"/>
    <property type="match status" value="1"/>
</dbReference>
<accession>A0ABW8U4L5</accession>
<evidence type="ECO:0000259" key="4">
    <source>
        <dbReference type="Pfam" id="PF21918"/>
    </source>
</evidence>
<dbReference type="InterPro" id="IPR054116">
    <property type="entry name" value="Cas12a_REC2"/>
</dbReference>
<dbReference type="InterPro" id="IPR040787">
    <property type="entry name" value="Cas12a_REC1"/>
</dbReference>
<proteinExistence type="predicted"/>
<evidence type="ECO:0000313" key="6">
    <source>
        <dbReference type="EMBL" id="MFL1732086.1"/>
    </source>
</evidence>
<dbReference type="Pfam" id="PF18501">
    <property type="entry name" value="REC1"/>
    <property type="match status" value="1"/>
</dbReference>
<gene>
    <name evidence="6" type="primary">cas12a</name>
    <name evidence="6" type="ORF">ACJHVH_03605</name>
</gene>
<dbReference type="InterPro" id="IPR040882">
    <property type="entry name" value="Cas12a_NUC"/>
</dbReference>
<name>A0ABW8U4L5_9GAMM</name>
<reference evidence="6 7" key="1">
    <citation type="submission" date="2024-11" db="EMBL/GenBank/DDBJ databases">
        <title>First Report of Moraxella oculi in Brazil in an Infectious Bovine Keratoconjunctivitis Outbreak.</title>
        <authorList>
            <person name="Carvalho C.V."/>
            <person name="Domingues R."/>
            <person name="Coutinho C."/>
            <person name="Honorio N.T.B.S."/>
            <person name="Faza D.R.L.R."/>
            <person name="Carvalho W.A."/>
            <person name="Machado A.B.F."/>
            <person name="Martins M.F."/>
            <person name="Gaspar E.B."/>
        </authorList>
    </citation>
    <scope>NUCLEOTIDE SEQUENCE [LARGE SCALE GENOMIC DNA]</scope>
    <source>
        <strain evidence="6 7">2117LE</strain>
    </source>
</reference>
<feature type="domain" description="Cas12a REC1" evidence="1">
    <location>
        <begin position="47"/>
        <end position="299"/>
    </location>
</feature>
<keyword evidence="7" id="KW-1185">Reference proteome</keyword>
<dbReference type="Pfam" id="PF18516">
    <property type="entry name" value="RuvC_1"/>
    <property type="match status" value="1"/>
</dbReference>
<comment type="caution">
    <text evidence="6">The sequence shown here is derived from an EMBL/GenBank/DDBJ whole genome shotgun (WGS) entry which is preliminary data.</text>
</comment>
<evidence type="ECO:0000313" key="7">
    <source>
        <dbReference type="Proteomes" id="UP001624684"/>
    </source>
</evidence>
<dbReference type="Proteomes" id="UP001624684">
    <property type="component" value="Unassembled WGS sequence"/>
</dbReference>
<dbReference type="InterPro" id="IPR027620">
    <property type="entry name" value="Cas12a"/>
</dbReference>
<dbReference type="Pfam" id="PF22222">
    <property type="entry name" value="Cpf1_PI-like"/>
    <property type="match status" value="1"/>
</dbReference>
<dbReference type="EMBL" id="JBJJXE010000003">
    <property type="protein sequence ID" value="MFL1732086.1"/>
    <property type="molecule type" value="Genomic_DNA"/>
</dbReference>
<evidence type="ECO:0000259" key="1">
    <source>
        <dbReference type="Pfam" id="PF18501"/>
    </source>
</evidence>
<feature type="domain" description="Cas12a nuclease" evidence="2">
    <location>
        <begin position="1052"/>
        <end position="1210"/>
    </location>
</feature>
<feature type="domain" description="Cas12a PI" evidence="5">
    <location>
        <begin position="630"/>
        <end position="720"/>
    </location>
</feature>